<dbReference type="EMBL" id="QJKJ01002545">
    <property type="protein sequence ID" value="RDY02385.1"/>
    <property type="molecule type" value="Genomic_DNA"/>
</dbReference>
<dbReference type="AlphaFoldDB" id="A0A371HHW7"/>
<protein>
    <submittedName>
        <fullName evidence="1">Uncharacterized protein</fullName>
    </submittedName>
</protein>
<gene>
    <name evidence="1" type="ORF">CR513_14159</name>
</gene>
<name>A0A371HHW7_MUCPR</name>
<dbReference type="STRING" id="157652.A0A371HHW7"/>
<accession>A0A371HHW7</accession>
<comment type="caution">
    <text evidence="1">The sequence shown here is derived from an EMBL/GenBank/DDBJ whole genome shotgun (WGS) entry which is preliminary data.</text>
</comment>
<evidence type="ECO:0000313" key="1">
    <source>
        <dbReference type="EMBL" id="RDY02385.1"/>
    </source>
</evidence>
<dbReference type="Proteomes" id="UP000257109">
    <property type="component" value="Unassembled WGS sequence"/>
</dbReference>
<keyword evidence="2" id="KW-1185">Reference proteome</keyword>
<evidence type="ECO:0000313" key="2">
    <source>
        <dbReference type="Proteomes" id="UP000257109"/>
    </source>
</evidence>
<reference evidence="1" key="1">
    <citation type="submission" date="2018-05" db="EMBL/GenBank/DDBJ databases">
        <title>Draft genome of Mucuna pruriens seed.</title>
        <authorList>
            <person name="Nnadi N.E."/>
            <person name="Vos R."/>
            <person name="Hasami M.H."/>
            <person name="Devisetty U.K."/>
            <person name="Aguiy J.C."/>
        </authorList>
    </citation>
    <scope>NUCLEOTIDE SEQUENCE [LARGE SCALE GENOMIC DNA]</scope>
    <source>
        <strain evidence="1">JCA_2017</strain>
    </source>
</reference>
<sequence>MKFAIIGSMKRLVPLLCLVSMLLRNGIVMGTIGVITDKNSRKGKEEIVAIKMALEHFYQYTNQSFALHIANSHGDPLQAALAGQEPSYIKKRTYGRTDTLFNFRERV</sequence>
<dbReference type="OrthoDB" id="5984008at2759"/>
<proteinExistence type="predicted"/>
<feature type="non-terminal residue" evidence="1">
    <location>
        <position position="1"/>
    </location>
</feature>
<organism evidence="1 2">
    <name type="scientific">Mucuna pruriens</name>
    <name type="common">Velvet bean</name>
    <name type="synonym">Dolichos pruriens</name>
    <dbReference type="NCBI Taxonomy" id="157652"/>
    <lineage>
        <taxon>Eukaryota</taxon>
        <taxon>Viridiplantae</taxon>
        <taxon>Streptophyta</taxon>
        <taxon>Embryophyta</taxon>
        <taxon>Tracheophyta</taxon>
        <taxon>Spermatophyta</taxon>
        <taxon>Magnoliopsida</taxon>
        <taxon>eudicotyledons</taxon>
        <taxon>Gunneridae</taxon>
        <taxon>Pentapetalae</taxon>
        <taxon>rosids</taxon>
        <taxon>fabids</taxon>
        <taxon>Fabales</taxon>
        <taxon>Fabaceae</taxon>
        <taxon>Papilionoideae</taxon>
        <taxon>50 kb inversion clade</taxon>
        <taxon>NPAAA clade</taxon>
        <taxon>indigoferoid/millettioid clade</taxon>
        <taxon>Phaseoleae</taxon>
        <taxon>Mucuna</taxon>
    </lineage>
</organism>